<dbReference type="Proteomes" id="UP000316406">
    <property type="component" value="Unassembled WGS sequence"/>
</dbReference>
<sequence>MGNQPGGHLGGQPQGVPYPQPPQYPQPQMSPSAAKYLSALSQGATWRSALIPPGLALLAGIIVSIIVSALLTSMSDFTTLAEETGSNTDGISYALPFVLLAMSLFGSAVFRFNVQAGDMGQASGSLFASGAPLLITIIVIGVLWWFTKRSELKSPSPNRGVTWIRIGITTLSMAFVLLLLELIFAARFSITESGGVVDLEFSAVTVRSFFLPLLTVLITSICARIAGHFKGSEAIGAPFLRWLVPPILVTWTHLIVATLALSIVAVFIIPLSFDMPWQTIPALFINVGLILTMLVHLGGVSASAQGDMMGFDSGGFSESLTIFSREAPGQLWIGLLAVVAAVLVATLVATVTRRPYWTVAGEDKAQWSTAWKIPLAFCAIWGLLSVLAVPLRIHLEGSAAAASMFDGFGTARAGVGPLAWSFLLFALWGVVIEVLSRTLGPRLVLTVPALAKFFAGRAVHPHWGQALGMSEPRHPLIHPDAVAGPGAGAGTTAAGAGAVAAGTGAAASAYPSVPQSGPSAHAEPGAYPPPGEPSAYPPAGATYPMPAPPNGAYAGPGSPPPPGTAPAQPFNKKKATLVGVISGSAVLAIVAALIVVTQVNGNTFSPEAAVEKYFSELSDGDAEGALKMADVDVPTEQRQLLTNDVLGAAKALPKDVTVEGADVNGNSATVTATYDVRGSKGTTNFSLHKAGKKALFFDDWRLQAPELFYLSVETPGLSKVKINGIDIETSESGIALPAFPGMYTIGLSEETELVSADEIEARAFFAEEGDMEGYEPALLAAQPTDVFRTEVNKQIKTLIDSCAKKTVAQPDGCPFGSYSAESYDATNIKWSISSYPTASVGNPSGEGYFDPEESTGPNGGPAWPISTETTGEAFVTGKYDSFFDESDTFDDTVTFSVDGTAEIVDGKVVINVEGDPYGF</sequence>
<feature type="compositionally biased region" description="Gly residues" evidence="1">
    <location>
        <begin position="1"/>
        <end position="13"/>
    </location>
</feature>
<name>A0A556C815_BREAU</name>
<feature type="transmembrane region" description="Helical" evidence="2">
    <location>
        <begin position="575"/>
        <end position="596"/>
    </location>
</feature>
<evidence type="ECO:0000256" key="1">
    <source>
        <dbReference type="SAM" id="MobiDB-lite"/>
    </source>
</evidence>
<evidence type="ECO:0000256" key="2">
    <source>
        <dbReference type="SAM" id="Phobius"/>
    </source>
</evidence>
<feature type="transmembrane region" description="Helical" evidence="2">
    <location>
        <begin position="415"/>
        <end position="435"/>
    </location>
</feature>
<dbReference type="RefSeq" id="WP_143924021.1">
    <property type="nucleotide sequence ID" value="NZ_VLTK01000013.1"/>
</dbReference>
<feature type="transmembrane region" description="Helical" evidence="2">
    <location>
        <begin position="247"/>
        <end position="271"/>
    </location>
</feature>
<evidence type="ECO:0000313" key="3">
    <source>
        <dbReference type="EMBL" id="TSI13168.1"/>
    </source>
</evidence>
<feature type="transmembrane region" description="Helical" evidence="2">
    <location>
        <begin position="373"/>
        <end position="395"/>
    </location>
</feature>
<dbReference type="AlphaFoldDB" id="A0A556C815"/>
<feature type="transmembrane region" description="Helical" evidence="2">
    <location>
        <begin position="283"/>
        <end position="304"/>
    </location>
</feature>
<feature type="transmembrane region" description="Helical" evidence="2">
    <location>
        <begin position="126"/>
        <end position="146"/>
    </location>
</feature>
<dbReference type="OrthoDB" id="3818356at2"/>
<comment type="caution">
    <text evidence="3">The sequence shown here is derived from an EMBL/GenBank/DDBJ whole genome shotgun (WGS) entry which is preliminary data.</text>
</comment>
<feature type="region of interest" description="Disordered" evidence="1">
    <location>
        <begin position="1"/>
        <end position="30"/>
    </location>
</feature>
<proteinExistence type="predicted"/>
<keyword evidence="4" id="KW-1185">Reference proteome</keyword>
<feature type="region of interest" description="Disordered" evidence="1">
    <location>
        <begin position="510"/>
        <end position="568"/>
    </location>
</feature>
<protein>
    <submittedName>
        <fullName evidence="3">Uncharacterized protein</fullName>
    </submittedName>
</protein>
<feature type="compositionally biased region" description="Pro residues" evidence="1">
    <location>
        <begin position="16"/>
        <end position="25"/>
    </location>
</feature>
<feature type="transmembrane region" description="Helical" evidence="2">
    <location>
        <begin position="166"/>
        <end position="188"/>
    </location>
</feature>
<organism evidence="3 4">
    <name type="scientific">Brevibacterium aurantiacum</name>
    <dbReference type="NCBI Taxonomy" id="273384"/>
    <lineage>
        <taxon>Bacteria</taxon>
        <taxon>Bacillati</taxon>
        <taxon>Actinomycetota</taxon>
        <taxon>Actinomycetes</taxon>
        <taxon>Micrococcales</taxon>
        <taxon>Brevibacteriaceae</taxon>
        <taxon>Brevibacterium</taxon>
    </lineage>
</organism>
<keyword evidence="2" id="KW-0812">Transmembrane</keyword>
<feature type="compositionally biased region" description="Pro residues" evidence="1">
    <location>
        <begin position="526"/>
        <end position="536"/>
    </location>
</feature>
<feature type="transmembrane region" description="Helical" evidence="2">
    <location>
        <begin position="209"/>
        <end position="227"/>
    </location>
</feature>
<evidence type="ECO:0000313" key="4">
    <source>
        <dbReference type="Proteomes" id="UP000316406"/>
    </source>
</evidence>
<accession>A0A556C815</accession>
<feature type="transmembrane region" description="Helical" evidence="2">
    <location>
        <begin position="91"/>
        <end position="114"/>
    </location>
</feature>
<feature type="transmembrane region" description="Helical" evidence="2">
    <location>
        <begin position="331"/>
        <end position="352"/>
    </location>
</feature>
<dbReference type="EMBL" id="VLTK01000013">
    <property type="protein sequence ID" value="TSI13168.1"/>
    <property type="molecule type" value="Genomic_DNA"/>
</dbReference>
<keyword evidence="2" id="KW-1133">Transmembrane helix</keyword>
<gene>
    <name evidence="3" type="ORF">FO013_18450</name>
</gene>
<reference evidence="3 4" key="1">
    <citation type="submission" date="2019-07" db="EMBL/GenBank/DDBJ databases">
        <title>Draft genome sequence of Brevibacterium aurantiacum XU54 isolated from Xinjiang China.</title>
        <authorList>
            <person name="Xu X."/>
        </authorList>
    </citation>
    <scope>NUCLEOTIDE SEQUENCE [LARGE SCALE GENOMIC DNA]</scope>
    <source>
        <strain evidence="3 4">XU54</strain>
    </source>
</reference>
<feature type="transmembrane region" description="Helical" evidence="2">
    <location>
        <begin position="50"/>
        <end position="71"/>
    </location>
</feature>
<keyword evidence="2" id="KW-0472">Membrane</keyword>